<feature type="chain" id="PRO_5018263008" evidence="5">
    <location>
        <begin position="28"/>
        <end position="481"/>
    </location>
</feature>
<keyword evidence="7" id="KW-0378">Hydrolase</keyword>
<evidence type="ECO:0000313" key="8">
    <source>
        <dbReference type="Proteomes" id="UP000270468"/>
    </source>
</evidence>
<comment type="cofactor">
    <cofactor evidence="1">
        <name>Ca(2+)</name>
        <dbReference type="ChEBI" id="CHEBI:29108"/>
    </cofactor>
</comment>
<dbReference type="GO" id="GO:0047798">
    <property type="term" value="F:cyclomaltodextrinase activity"/>
    <property type="evidence" value="ECO:0007669"/>
    <property type="project" value="UniProtKB-EC"/>
</dbReference>
<dbReference type="Proteomes" id="UP000270468">
    <property type="component" value="Unassembled WGS sequence"/>
</dbReference>
<organism evidence="7 8">
    <name type="scientific">Filibacter tadaridae</name>
    <dbReference type="NCBI Taxonomy" id="2483811"/>
    <lineage>
        <taxon>Bacteria</taxon>
        <taxon>Bacillati</taxon>
        <taxon>Bacillota</taxon>
        <taxon>Bacilli</taxon>
        <taxon>Bacillales</taxon>
        <taxon>Caryophanaceae</taxon>
        <taxon>Filibacter</taxon>
    </lineage>
</organism>
<dbReference type="EC" id="3.2.1.54" evidence="7"/>
<gene>
    <name evidence="7" type="ORF">FILTAD_01633</name>
</gene>
<dbReference type="GO" id="GO:0005975">
    <property type="term" value="P:carbohydrate metabolic process"/>
    <property type="evidence" value="ECO:0007669"/>
    <property type="project" value="InterPro"/>
</dbReference>
<keyword evidence="2" id="KW-0479">Metal-binding</keyword>
<name>A0A3P5XG57_9BACL</name>
<dbReference type="InterPro" id="IPR017853">
    <property type="entry name" value="GH"/>
</dbReference>
<dbReference type="InterPro" id="IPR054174">
    <property type="entry name" value="Alpha-amylase-like_C"/>
</dbReference>
<keyword evidence="8" id="KW-1185">Reference proteome</keyword>
<feature type="transmembrane region" description="Helical" evidence="4">
    <location>
        <begin position="450"/>
        <end position="468"/>
    </location>
</feature>
<keyword evidence="4" id="KW-0812">Transmembrane</keyword>
<feature type="domain" description="Glycosyl hydrolase family 13 catalytic" evidence="6">
    <location>
        <begin position="40"/>
        <end position="351"/>
    </location>
</feature>
<evidence type="ECO:0000256" key="1">
    <source>
        <dbReference type="ARBA" id="ARBA00001913"/>
    </source>
</evidence>
<dbReference type="GO" id="GO:0046872">
    <property type="term" value="F:metal ion binding"/>
    <property type="evidence" value="ECO:0007669"/>
    <property type="project" value="UniProtKB-KW"/>
</dbReference>
<evidence type="ECO:0000259" key="6">
    <source>
        <dbReference type="SMART" id="SM00642"/>
    </source>
</evidence>
<dbReference type="OrthoDB" id="9805159at2"/>
<dbReference type="Gene3D" id="2.60.40.1180">
    <property type="entry name" value="Golgi alpha-mannosidase II"/>
    <property type="match status" value="1"/>
</dbReference>
<evidence type="ECO:0000256" key="3">
    <source>
        <dbReference type="ARBA" id="ARBA00022729"/>
    </source>
</evidence>
<evidence type="ECO:0000313" key="7">
    <source>
        <dbReference type="EMBL" id="VDC27536.1"/>
    </source>
</evidence>
<reference evidence="7 8" key="1">
    <citation type="submission" date="2018-11" db="EMBL/GenBank/DDBJ databases">
        <authorList>
            <person name="Criscuolo A."/>
        </authorList>
    </citation>
    <scope>NUCLEOTIDE SEQUENCE [LARGE SCALE GENOMIC DNA]</scope>
    <source>
        <strain evidence="7">ATB-66</strain>
    </source>
</reference>
<protein>
    <submittedName>
        <fullName evidence="7">Cyclomaltodextrinase</fullName>
        <ecNumber evidence="7">3.2.1.54</ecNumber>
    </submittedName>
</protein>
<accession>A0A3P5XG57</accession>
<dbReference type="EMBL" id="UXAV01000039">
    <property type="protein sequence ID" value="VDC27536.1"/>
    <property type="molecule type" value="Genomic_DNA"/>
</dbReference>
<keyword evidence="7" id="KW-0326">Glycosidase</keyword>
<dbReference type="SUPFAM" id="SSF51011">
    <property type="entry name" value="Glycosyl hydrolase domain"/>
    <property type="match status" value="1"/>
</dbReference>
<evidence type="ECO:0000256" key="2">
    <source>
        <dbReference type="ARBA" id="ARBA00022723"/>
    </source>
</evidence>
<keyword evidence="4" id="KW-1133">Transmembrane helix</keyword>
<feature type="signal peptide" evidence="5">
    <location>
        <begin position="1"/>
        <end position="27"/>
    </location>
</feature>
<dbReference type="InterPro" id="IPR006047">
    <property type="entry name" value="GH13_cat_dom"/>
</dbReference>
<dbReference type="Pfam" id="PF22026">
    <property type="entry name" value="Alpha-amylase_C_2"/>
    <property type="match status" value="1"/>
</dbReference>
<dbReference type="InterPro" id="IPR013780">
    <property type="entry name" value="Glyco_hydro_b"/>
</dbReference>
<sequence length="481" mass="53807">MKVNKGFGLIATLLLLVSLLSPISASAKTDRTIADESIYDLLVDRYNNGDGTNDIDVDSQDLHAFNGGDFKGIVDRLDHITDLGFTLLSIGSVFETESYDGSKVLDYAKLEPHFGTDKDFSKMLKAVHKADISVIADFPLAGVSANHVWAKEGKFKTIPASEGTIDWDLTDKDVQDALKKAVITFIEKYDLDGIRLTKIDAADTTFLNEMIAAIKKAKPDAYVITNVESDADFDAAVNAEKMNALKQSYVKSDADTSPLSQFKVEKEPQFLQFDKLTGPRFTYDIVKERMFPPTRWKLATAALFTLPGIPVVPYGTEIAVNGKEAPKSHPLVNFKTDMELKDFIGDLNTLRNKSETLRKGDFEMLHNKDGFTVFKRQSDEETWIVAINNTTHTENLAISNELLGDNKRLRAVLSDDFIRQTKDDLYHVVLDREVAEIYIVVDDVGYNTPYLIATILVVVFFLGFIFIVRRKGRNQTSEENS</sequence>
<dbReference type="PANTHER" id="PTHR10357">
    <property type="entry name" value="ALPHA-AMYLASE FAMILY MEMBER"/>
    <property type="match status" value="1"/>
</dbReference>
<dbReference type="SMART" id="SM00642">
    <property type="entry name" value="Aamy"/>
    <property type="match status" value="1"/>
</dbReference>
<dbReference type="AlphaFoldDB" id="A0A3P5XG57"/>
<proteinExistence type="predicted"/>
<dbReference type="PANTHER" id="PTHR10357:SF215">
    <property type="entry name" value="ALPHA-AMYLASE 1"/>
    <property type="match status" value="1"/>
</dbReference>
<evidence type="ECO:0000256" key="5">
    <source>
        <dbReference type="SAM" id="SignalP"/>
    </source>
</evidence>
<dbReference type="RefSeq" id="WP_124070004.1">
    <property type="nucleotide sequence ID" value="NZ_CBCRXF010000001.1"/>
</dbReference>
<keyword evidence="3 5" id="KW-0732">Signal</keyword>
<dbReference type="Gene3D" id="3.20.20.80">
    <property type="entry name" value="Glycosidases"/>
    <property type="match status" value="1"/>
</dbReference>
<evidence type="ECO:0000256" key="4">
    <source>
        <dbReference type="SAM" id="Phobius"/>
    </source>
</evidence>
<dbReference type="SUPFAM" id="SSF51445">
    <property type="entry name" value="(Trans)glycosidases"/>
    <property type="match status" value="1"/>
</dbReference>
<keyword evidence="4" id="KW-0472">Membrane</keyword>
<dbReference type="Pfam" id="PF00128">
    <property type="entry name" value="Alpha-amylase"/>
    <property type="match status" value="1"/>
</dbReference>